<protein>
    <recommendedName>
        <fullName evidence="4">DUF4156 domain-containing protein</fullName>
    </recommendedName>
</protein>
<keyword evidence="1" id="KW-0732">Signal</keyword>
<evidence type="ECO:0000313" key="2">
    <source>
        <dbReference type="EMBL" id="QRQ81255.1"/>
    </source>
</evidence>
<dbReference type="EMBL" id="CP069798">
    <property type="protein sequence ID" value="QRQ81255.1"/>
    <property type="molecule type" value="Genomic_DNA"/>
</dbReference>
<evidence type="ECO:0008006" key="4">
    <source>
        <dbReference type="Google" id="ProtNLM"/>
    </source>
</evidence>
<dbReference type="PROSITE" id="PS51257">
    <property type="entry name" value="PROKAR_LIPOPROTEIN"/>
    <property type="match status" value="1"/>
</dbReference>
<dbReference type="Proteomes" id="UP000653156">
    <property type="component" value="Chromosome"/>
</dbReference>
<name>A0A892ZD62_9NEIS</name>
<reference evidence="2" key="1">
    <citation type="submission" date="2021-02" db="EMBL/GenBank/DDBJ databases">
        <title>Neisseriaceae sp. 26B isolated from the cloaca of a Common Toad-headed Turtle (Mesoclemmys nasuta).</title>
        <authorList>
            <person name="Spergser J."/>
            <person name="Busse H.-J."/>
        </authorList>
    </citation>
    <scope>NUCLEOTIDE SEQUENCE</scope>
    <source>
        <strain evidence="2">26B</strain>
    </source>
</reference>
<organism evidence="2 3">
    <name type="scientific">Paralysiella testudinis</name>
    <dbReference type="NCBI Taxonomy" id="2809020"/>
    <lineage>
        <taxon>Bacteria</taxon>
        <taxon>Pseudomonadati</taxon>
        <taxon>Pseudomonadota</taxon>
        <taxon>Betaproteobacteria</taxon>
        <taxon>Neisseriales</taxon>
        <taxon>Neisseriaceae</taxon>
        <taxon>Paralysiella</taxon>
    </lineage>
</organism>
<sequence>MKLFIYLTLSLFLAACASAQNTQTIQIYKLDGARQCEGEGISVAAMQAELVGIRVHAAEKSHLPDVMFPAVCGGGTGSINVYTIDAQQRRQAEQRGFALLPAAATP</sequence>
<dbReference type="AlphaFoldDB" id="A0A892ZD62"/>
<dbReference type="KEGG" id="ptes:JQU52_11085"/>
<accession>A0A892ZD62</accession>
<gene>
    <name evidence="2" type="ORF">JQU52_11085</name>
</gene>
<dbReference type="RefSeq" id="WP_230338545.1">
    <property type="nucleotide sequence ID" value="NZ_CP069798.1"/>
</dbReference>
<evidence type="ECO:0000256" key="1">
    <source>
        <dbReference type="SAM" id="SignalP"/>
    </source>
</evidence>
<feature type="signal peptide" evidence="1">
    <location>
        <begin position="1"/>
        <end position="19"/>
    </location>
</feature>
<evidence type="ECO:0000313" key="3">
    <source>
        <dbReference type="Proteomes" id="UP000653156"/>
    </source>
</evidence>
<keyword evidence="3" id="KW-1185">Reference proteome</keyword>
<feature type="chain" id="PRO_5034266231" description="DUF4156 domain-containing protein" evidence="1">
    <location>
        <begin position="20"/>
        <end position="106"/>
    </location>
</feature>
<proteinExistence type="predicted"/>